<dbReference type="NCBIfam" id="NF008912">
    <property type="entry name" value="PRK12275.1-6"/>
    <property type="match status" value="1"/>
</dbReference>
<dbReference type="PANTHER" id="PTHR38471:SF2">
    <property type="entry name" value="FOUR HELIX BUNDLE PROTEIN"/>
    <property type="match status" value="1"/>
</dbReference>
<dbReference type="EMBL" id="JAGXFD010000008">
    <property type="protein sequence ID" value="MBZ9569287.1"/>
    <property type="molecule type" value="Genomic_DNA"/>
</dbReference>
<dbReference type="Proteomes" id="UP001319883">
    <property type="component" value="Unassembled WGS sequence"/>
</dbReference>
<keyword evidence="2" id="KW-1185">Reference proteome</keyword>
<proteinExistence type="predicted"/>
<dbReference type="PANTHER" id="PTHR38471">
    <property type="entry name" value="FOUR HELIX BUNDLE PROTEIN"/>
    <property type="match status" value="1"/>
</dbReference>
<organism evidence="1 2">
    <name type="scientific">Modicisalibacter tunisiensis</name>
    <dbReference type="NCBI Taxonomy" id="390637"/>
    <lineage>
        <taxon>Bacteria</taxon>
        <taxon>Pseudomonadati</taxon>
        <taxon>Pseudomonadota</taxon>
        <taxon>Gammaproteobacteria</taxon>
        <taxon>Oceanospirillales</taxon>
        <taxon>Halomonadaceae</taxon>
        <taxon>Modicisalibacter</taxon>
    </lineage>
</organism>
<dbReference type="Pfam" id="PF05635">
    <property type="entry name" value="23S_rRNA_IVP"/>
    <property type="match status" value="1"/>
</dbReference>
<dbReference type="InterPro" id="IPR012657">
    <property type="entry name" value="23S_rRNA-intervening_sequence"/>
</dbReference>
<name>A0ABS7X5G2_9GAMM</name>
<dbReference type="SUPFAM" id="SSF158446">
    <property type="entry name" value="IVS-encoded protein-like"/>
    <property type="match status" value="1"/>
</dbReference>
<dbReference type="Gene3D" id="1.20.1440.60">
    <property type="entry name" value="23S rRNA-intervening sequence"/>
    <property type="match status" value="1"/>
</dbReference>
<gene>
    <name evidence="1" type="ORF">KGQ91_16585</name>
</gene>
<dbReference type="RefSeq" id="WP_163649707.1">
    <property type="nucleotide sequence ID" value="NZ_JAGXFD010000008.1"/>
</dbReference>
<comment type="caution">
    <text evidence="1">The sequence shown here is derived from an EMBL/GenBank/DDBJ whole genome shotgun (WGS) entry which is preliminary data.</text>
</comment>
<dbReference type="NCBIfam" id="TIGR02436">
    <property type="entry name" value="four helix bundle protein"/>
    <property type="match status" value="1"/>
</dbReference>
<evidence type="ECO:0000313" key="1">
    <source>
        <dbReference type="EMBL" id="MBZ9569287.1"/>
    </source>
</evidence>
<protein>
    <submittedName>
        <fullName evidence="1">Four helix bundle protein</fullName>
    </submittedName>
</protein>
<evidence type="ECO:0000313" key="2">
    <source>
        <dbReference type="Proteomes" id="UP001319883"/>
    </source>
</evidence>
<dbReference type="InterPro" id="IPR036583">
    <property type="entry name" value="23S_rRNA_IVS_sf"/>
</dbReference>
<dbReference type="CDD" id="cd16377">
    <property type="entry name" value="23S_rRNA_IVP_like"/>
    <property type="match status" value="1"/>
</dbReference>
<reference evidence="1 2" key="1">
    <citation type="submission" date="2021-05" db="EMBL/GenBank/DDBJ databases">
        <title>Petroleum and Energy Research Collection (APPE): ex situ preservation of microbial diversity associated with the oil industry and exploitation of its biotechnological potential.</title>
        <authorList>
            <person name="Paixao C.T.M."/>
            <person name="Gomes M.B."/>
            <person name="Oliveira V.M."/>
        </authorList>
    </citation>
    <scope>NUCLEOTIDE SEQUENCE [LARGE SCALE GENOMIC DNA]</scope>
    <source>
        <strain evidence="1 2">LIT2</strain>
    </source>
</reference>
<accession>A0ABS7X5G2</accession>
<sequence>MNFEKLQVWQRSARLSAELYKALRHLRDFGFKDQVTRAGLSIPSNIAEGMTRYTPRDKRHFLVIARGSCSELRTQIYIGMDIDYIKAQQGRRWLQETREISSMLHGLISSLDNE</sequence>